<evidence type="ECO:0000313" key="2">
    <source>
        <dbReference type="Proteomes" id="UP001172386"/>
    </source>
</evidence>
<gene>
    <name evidence="1" type="ORF">H2198_009520</name>
</gene>
<sequence length="387" mass="42347">MRCSRTIPGPRYLTSTAVVLAELTKFLVSLTIYTFLRFKRPSDYQCLPEKWNLEESSQPLKGLIGEIARDLFGKRSSFALLLIPSVLYTITNNLQFIAASNLDAATYQVAYQAKLITTAAFAVMILRQKLSVLKWFSILTLAIGIAVISLPGSDDSSSTSNASKTEGNRNLGLLAVAVSCVLSGLAGVYFEFILKRHKSADEEDQAFTVMWRRNCQLSLGGFVLALGGAFLSQGSLIRENGFFYGYNSIVWATIGLQAFIGVVVALVIASADNILKGFATSLSVILSTIISVLFFDFIITRNFIYGTLLVLLSTHIYGLPETVFSGKKIEADSVVRATEYHEGEENSQDEVVEIGASIELRDEKEQDQQTDGESSVPLEEKPLLAGV</sequence>
<dbReference type="EMBL" id="JAPDRQ010000275">
    <property type="protein sequence ID" value="KAJ9651188.1"/>
    <property type="molecule type" value="Genomic_DNA"/>
</dbReference>
<reference evidence="1" key="1">
    <citation type="submission" date="2022-10" db="EMBL/GenBank/DDBJ databases">
        <title>Culturing micro-colonial fungi from biological soil crusts in the Mojave desert and describing Neophaeococcomyces mojavensis, and introducing the new genera and species Taxawa tesnikishii.</title>
        <authorList>
            <person name="Kurbessoian T."/>
            <person name="Stajich J.E."/>
        </authorList>
    </citation>
    <scope>NUCLEOTIDE SEQUENCE</scope>
    <source>
        <strain evidence="1">JES_112</strain>
    </source>
</reference>
<accession>A0ACC2ZU93</accession>
<name>A0ACC2ZU93_9EURO</name>
<keyword evidence="2" id="KW-1185">Reference proteome</keyword>
<comment type="caution">
    <text evidence="1">The sequence shown here is derived from an EMBL/GenBank/DDBJ whole genome shotgun (WGS) entry which is preliminary data.</text>
</comment>
<organism evidence="1 2">
    <name type="scientific">Neophaeococcomyces mojaviensis</name>
    <dbReference type="NCBI Taxonomy" id="3383035"/>
    <lineage>
        <taxon>Eukaryota</taxon>
        <taxon>Fungi</taxon>
        <taxon>Dikarya</taxon>
        <taxon>Ascomycota</taxon>
        <taxon>Pezizomycotina</taxon>
        <taxon>Eurotiomycetes</taxon>
        <taxon>Chaetothyriomycetidae</taxon>
        <taxon>Chaetothyriales</taxon>
        <taxon>Chaetothyriales incertae sedis</taxon>
        <taxon>Neophaeococcomyces</taxon>
    </lineage>
</organism>
<evidence type="ECO:0000313" key="1">
    <source>
        <dbReference type="EMBL" id="KAJ9651188.1"/>
    </source>
</evidence>
<proteinExistence type="predicted"/>
<protein>
    <submittedName>
        <fullName evidence="1">Uncharacterized protein</fullName>
    </submittedName>
</protein>
<dbReference type="Proteomes" id="UP001172386">
    <property type="component" value="Unassembled WGS sequence"/>
</dbReference>